<dbReference type="Gene3D" id="3.40.50.300">
    <property type="entry name" value="P-loop containing nucleotide triphosphate hydrolases"/>
    <property type="match status" value="1"/>
</dbReference>
<gene>
    <name evidence="1" type="ORF">ACFL27_22615</name>
</gene>
<accession>A0ABV6Z3H6</accession>
<reference evidence="1 2" key="1">
    <citation type="submission" date="2024-09" db="EMBL/GenBank/DDBJ databases">
        <title>Laminarin stimulates single cell rates of sulfate reduction while oxygen inhibits transcriptomic activity in coastal marine sediment.</title>
        <authorList>
            <person name="Lindsay M."/>
            <person name="Orcutt B."/>
            <person name="Emerson D."/>
            <person name="Stepanauskas R."/>
            <person name="D'Angelo T."/>
        </authorList>
    </citation>
    <scope>NUCLEOTIDE SEQUENCE [LARGE SCALE GENOMIC DNA]</scope>
    <source>
        <strain evidence="1">SAG AM-311-K15</strain>
    </source>
</reference>
<evidence type="ECO:0000313" key="1">
    <source>
        <dbReference type="EMBL" id="MFC1853000.1"/>
    </source>
</evidence>
<dbReference type="SUPFAM" id="SSF52540">
    <property type="entry name" value="P-loop containing nucleoside triphosphate hydrolases"/>
    <property type="match status" value="1"/>
</dbReference>
<protein>
    <submittedName>
        <fullName evidence="1">AAA family ATPase</fullName>
    </submittedName>
</protein>
<name>A0ABV6Z3H6_UNCC1</name>
<dbReference type="InterPro" id="IPR027417">
    <property type="entry name" value="P-loop_NTPase"/>
</dbReference>
<sequence length="340" mass="38027">MAQHVATVDQYFTDESLARDSKPKATFVVGQLCAGKTTYRKKHCVRDFVLVDAGDVYMKLNNGSWADFGKNMVSEMKQVCFAIAARAVMQQRNIVCELVVDSEDVVKVFQAVQDGLTELGYSISIVDIDCDLETAKKRNATRQTDNISSYYTTGYVLKTFIDVMRVKKCGELESGVCDVCGTRVRNPEGHLLTTRQVVGCPGYWEKVYGQQRESLQLRGVSSFEDLKKNPEVRTELAERFATETTPWMVCGSCISTFPVDAGATHLHAKRWWECVAVYDLPGVGAVPLSAVDMGDGLLSAETKPVASGTAHKTQRRWWEFWKNSNKHRHADGDTRTQEPK</sequence>
<evidence type="ECO:0000313" key="2">
    <source>
        <dbReference type="Proteomes" id="UP001594351"/>
    </source>
</evidence>
<keyword evidence="2" id="KW-1185">Reference proteome</keyword>
<organism evidence="1 2">
    <name type="scientific">candidate division CSSED10-310 bacterium</name>
    <dbReference type="NCBI Taxonomy" id="2855610"/>
    <lineage>
        <taxon>Bacteria</taxon>
        <taxon>Bacteria division CSSED10-310</taxon>
    </lineage>
</organism>
<dbReference type="EMBL" id="JBHPBY010000402">
    <property type="protein sequence ID" value="MFC1853000.1"/>
    <property type="molecule type" value="Genomic_DNA"/>
</dbReference>
<comment type="caution">
    <text evidence="1">The sequence shown here is derived from an EMBL/GenBank/DDBJ whole genome shotgun (WGS) entry which is preliminary data.</text>
</comment>
<dbReference type="Proteomes" id="UP001594351">
    <property type="component" value="Unassembled WGS sequence"/>
</dbReference>
<dbReference type="Pfam" id="PF13671">
    <property type="entry name" value="AAA_33"/>
    <property type="match status" value="1"/>
</dbReference>
<proteinExistence type="predicted"/>